<reference evidence="2" key="1">
    <citation type="journal article" date="2019" name="Int. J. Syst. Evol. Microbiol.">
        <title>The Global Catalogue of Microorganisms (GCM) 10K type strain sequencing project: providing services to taxonomists for standard genome sequencing and annotation.</title>
        <authorList>
            <consortium name="The Broad Institute Genomics Platform"/>
            <consortium name="The Broad Institute Genome Sequencing Center for Infectious Disease"/>
            <person name="Wu L."/>
            <person name="Ma J."/>
        </authorList>
    </citation>
    <scope>NUCLEOTIDE SEQUENCE [LARGE SCALE GENOMIC DNA]</scope>
    <source>
        <strain evidence="2">JCM 6835</strain>
    </source>
</reference>
<evidence type="ECO:0000313" key="1">
    <source>
        <dbReference type="EMBL" id="GAA2687834.1"/>
    </source>
</evidence>
<gene>
    <name evidence="1" type="ORF">GCM10010412_076110</name>
</gene>
<name>A0ABP6FCD9_9ACTN</name>
<comment type="caution">
    <text evidence="1">The sequence shown here is derived from an EMBL/GenBank/DDBJ whole genome shotgun (WGS) entry which is preliminary data.</text>
</comment>
<protein>
    <submittedName>
        <fullName evidence="1">Uncharacterized protein</fullName>
    </submittedName>
</protein>
<dbReference type="RefSeq" id="WP_346153433.1">
    <property type="nucleotide sequence ID" value="NZ_BAAATE010000028.1"/>
</dbReference>
<proteinExistence type="predicted"/>
<organism evidence="1 2">
    <name type="scientific">Nonomuraea recticatena</name>
    <dbReference type="NCBI Taxonomy" id="46178"/>
    <lineage>
        <taxon>Bacteria</taxon>
        <taxon>Bacillati</taxon>
        <taxon>Actinomycetota</taxon>
        <taxon>Actinomycetes</taxon>
        <taxon>Streptosporangiales</taxon>
        <taxon>Streptosporangiaceae</taxon>
        <taxon>Nonomuraea</taxon>
    </lineage>
</organism>
<accession>A0ABP6FCD9</accession>
<dbReference type="EMBL" id="BAAATE010000028">
    <property type="protein sequence ID" value="GAA2687834.1"/>
    <property type="molecule type" value="Genomic_DNA"/>
</dbReference>
<dbReference type="Proteomes" id="UP001501666">
    <property type="component" value="Unassembled WGS sequence"/>
</dbReference>
<sequence>MRGVVSTEAKAVLERVEDGSAVIRVETTYRADEKSSSTNTAWLDEEAASQLFMTLMLSLKQFWYGDRDPLAELLAKHLK</sequence>
<keyword evidence="2" id="KW-1185">Reference proteome</keyword>
<evidence type="ECO:0000313" key="2">
    <source>
        <dbReference type="Proteomes" id="UP001501666"/>
    </source>
</evidence>